<feature type="transmembrane region" description="Helical" evidence="1">
    <location>
        <begin position="221"/>
        <end position="241"/>
    </location>
</feature>
<comment type="caution">
    <text evidence="2">The sequence shown here is derived from an EMBL/GenBank/DDBJ whole genome shotgun (WGS) entry which is preliminary data.</text>
</comment>
<feature type="transmembrane region" description="Helical" evidence="1">
    <location>
        <begin position="174"/>
        <end position="189"/>
    </location>
</feature>
<gene>
    <name evidence="2" type="ORF">GTP41_10170</name>
</gene>
<sequence>MDNITHSVVGLGVGELVQRSLPPEADPARQTTRHRLLLTACAVASNFPDLDLVFTRLAPAPLGYLLHHRGHTHTLLYLLPQALLLLALLWALWPNARALLRESRHARRGLGIALAAGFLLHLGMDFMNNYGVHPFYPFSGTWYFGDLVYIIEPVFWVAFGVPLAMAVPSRKGRLVLLAVLPVVLLYVTMHGFLSWASFAALCVLGAAVAALRFMHMQSRRALLLALGVVLAFVGVQASASYKARQAVTAALVLQDPQARVLDVALTAFPSQPLCWSFTSIESDGTQYLLRRGHLSLAPALLSPRACPAALSAGVAQEVAGTVPGVLVSGSWRGSVAALRERAASDCQLQAWLRFARMPAVDADQASDMRFSTTPRGNFTTLMLAPTPDCPFNVPQWGMPRADLLGRAAALP</sequence>
<feature type="transmembrane region" description="Helical" evidence="1">
    <location>
        <begin position="75"/>
        <end position="96"/>
    </location>
</feature>
<name>A0A6N9HFY7_9BURK</name>
<accession>A0A6N9HFY7</accession>
<keyword evidence="3" id="KW-1185">Reference proteome</keyword>
<dbReference type="InterPro" id="IPR007404">
    <property type="entry name" value="YdjM-like"/>
</dbReference>
<feature type="transmembrane region" description="Helical" evidence="1">
    <location>
        <begin position="147"/>
        <end position="167"/>
    </location>
</feature>
<proteinExistence type="predicted"/>
<feature type="transmembrane region" description="Helical" evidence="1">
    <location>
        <begin position="108"/>
        <end position="127"/>
    </location>
</feature>
<dbReference type="GO" id="GO:0016787">
    <property type="term" value="F:hydrolase activity"/>
    <property type="evidence" value="ECO:0007669"/>
    <property type="project" value="UniProtKB-KW"/>
</dbReference>
<evidence type="ECO:0000256" key="1">
    <source>
        <dbReference type="SAM" id="Phobius"/>
    </source>
</evidence>
<reference evidence="2 3" key="1">
    <citation type="submission" date="2019-12" db="EMBL/GenBank/DDBJ databases">
        <title>Novel species isolated from a subtropical stream in China.</title>
        <authorList>
            <person name="Lu H."/>
        </authorList>
    </citation>
    <scope>NUCLEOTIDE SEQUENCE [LARGE SCALE GENOMIC DNA]</scope>
    <source>
        <strain evidence="2 3">DS3</strain>
    </source>
</reference>
<dbReference type="Pfam" id="PF04307">
    <property type="entry name" value="YdjM"/>
    <property type="match status" value="1"/>
</dbReference>
<dbReference type="RefSeq" id="WP_161025466.1">
    <property type="nucleotide sequence ID" value="NZ_WWCJ01000006.1"/>
</dbReference>
<dbReference type="PANTHER" id="PTHR40031:SF1">
    <property type="entry name" value="MEMBRANE-BOUND METAL-DEPENDENT HYDROLASE"/>
    <property type="match status" value="1"/>
</dbReference>
<evidence type="ECO:0000313" key="3">
    <source>
        <dbReference type="Proteomes" id="UP000448575"/>
    </source>
</evidence>
<dbReference type="InterPro" id="IPR053170">
    <property type="entry name" value="Transcription_regulator"/>
</dbReference>
<organism evidence="2 3">
    <name type="scientific">Pseudoduganella guangdongensis</name>
    <dbReference type="NCBI Taxonomy" id="2692179"/>
    <lineage>
        <taxon>Bacteria</taxon>
        <taxon>Pseudomonadati</taxon>
        <taxon>Pseudomonadota</taxon>
        <taxon>Betaproteobacteria</taxon>
        <taxon>Burkholderiales</taxon>
        <taxon>Oxalobacteraceae</taxon>
        <taxon>Telluria group</taxon>
        <taxon>Pseudoduganella</taxon>
    </lineage>
</organism>
<keyword evidence="1" id="KW-0472">Membrane</keyword>
<dbReference type="Proteomes" id="UP000448575">
    <property type="component" value="Unassembled WGS sequence"/>
</dbReference>
<dbReference type="AlphaFoldDB" id="A0A6N9HFY7"/>
<keyword evidence="2" id="KW-0378">Hydrolase</keyword>
<evidence type="ECO:0000313" key="2">
    <source>
        <dbReference type="EMBL" id="MYN02464.1"/>
    </source>
</evidence>
<dbReference type="EMBL" id="WWCJ01000006">
    <property type="protein sequence ID" value="MYN02464.1"/>
    <property type="molecule type" value="Genomic_DNA"/>
</dbReference>
<dbReference type="PANTHER" id="PTHR40031">
    <property type="entry name" value="HYPOTHETICAL MEMBRANE SPANNING PROTEIN"/>
    <property type="match status" value="1"/>
</dbReference>
<keyword evidence="1" id="KW-0812">Transmembrane</keyword>
<feature type="transmembrane region" description="Helical" evidence="1">
    <location>
        <begin position="195"/>
        <end position="214"/>
    </location>
</feature>
<protein>
    <submittedName>
        <fullName evidence="2">Metal-dependent hydrolase</fullName>
    </submittedName>
</protein>
<keyword evidence="1" id="KW-1133">Transmembrane helix</keyword>